<dbReference type="PANTHER" id="PTHR14463:SF5">
    <property type="entry name" value="LIPASE MATURATION FACTOR 2"/>
    <property type="match status" value="1"/>
</dbReference>
<dbReference type="InterPro" id="IPR009613">
    <property type="entry name" value="LMF"/>
</dbReference>
<organism evidence="2 3">
    <name type="scientific">Reticulomyxa filosa</name>
    <dbReference type="NCBI Taxonomy" id="46433"/>
    <lineage>
        <taxon>Eukaryota</taxon>
        <taxon>Sar</taxon>
        <taxon>Rhizaria</taxon>
        <taxon>Retaria</taxon>
        <taxon>Foraminifera</taxon>
        <taxon>Monothalamids</taxon>
        <taxon>Reticulomyxidae</taxon>
        <taxon>Reticulomyxa</taxon>
    </lineage>
</organism>
<keyword evidence="1" id="KW-0812">Transmembrane</keyword>
<evidence type="ECO:0000256" key="1">
    <source>
        <dbReference type="SAM" id="Phobius"/>
    </source>
</evidence>
<feature type="transmembrane region" description="Helical" evidence="1">
    <location>
        <begin position="108"/>
        <end position="129"/>
    </location>
</feature>
<keyword evidence="1" id="KW-1133">Transmembrane helix</keyword>
<dbReference type="GO" id="GO:0005789">
    <property type="term" value="C:endoplasmic reticulum membrane"/>
    <property type="evidence" value="ECO:0007669"/>
    <property type="project" value="TreeGrafter"/>
</dbReference>
<dbReference type="Proteomes" id="UP000023152">
    <property type="component" value="Unassembled WGS sequence"/>
</dbReference>
<dbReference type="EMBL" id="ASPP01007222">
    <property type="protein sequence ID" value="ETO27495.1"/>
    <property type="molecule type" value="Genomic_DNA"/>
</dbReference>
<reference evidence="2 3" key="1">
    <citation type="journal article" date="2013" name="Curr. Biol.">
        <title>The Genome of the Foraminiferan Reticulomyxa filosa.</title>
        <authorList>
            <person name="Glockner G."/>
            <person name="Hulsmann N."/>
            <person name="Schleicher M."/>
            <person name="Noegel A.A."/>
            <person name="Eichinger L."/>
            <person name="Gallinger C."/>
            <person name="Pawlowski J."/>
            <person name="Sierra R."/>
            <person name="Euteneuer U."/>
            <person name="Pillet L."/>
            <person name="Moustafa A."/>
            <person name="Platzer M."/>
            <person name="Groth M."/>
            <person name="Szafranski K."/>
            <person name="Schliwa M."/>
        </authorList>
    </citation>
    <scope>NUCLEOTIDE SEQUENCE [LARGE SCALE GENOMIC DNA]</scope>
</reference>
<protein>
    <submittedName>
        <fullName evidence="2">DUF1222 family protein</fullName>
    </submittedName>
</protein>
<evidence type="ECO:0000313" key="3">
    <source>
        <dbReference type="Proteomes" id="UP000023152"/>
    </source>
</evidence>
<accession>X6NML2</accession>
<feature type="transmembrane region" description="Helical" evidence="1">
    <location>
        <begin position="149"/>
        <end position="178"/>
    </location>
</feature>
<comment type="caution">
    <text evidence="2">The sequence shown here is derived from an EMBL/GenBank/DDBJ whole genome shotgun (WGS) entry which is preliminary data.</text>
</comment>
<dbReference type="GO" id="GO:0051604">
    <property type="term" value="P:protein maturation"/>
    <property type="evidence" value="ECO:0007669"/>
    <property type="project" value="InterPro"/>
</dbReference>
<sequence>MFYFLLAYWINLVKFDEKSYFKKNLFDLSHIRFHVYCHTLFDMGFIAKFYCKCFQPNDFSWPLLNLTGKRGLDIVIINIIYLYRSKMPRFTSRRHERRAEFFLTKPGPFFMFLVISYAGILWVLFQMLFADINDHSHTFVIARFWFQRVLGVINFSAFLSFWVQVLGICEAFYDYYFFNLSFNDKQKKKKKAHGLIGENGISPISKQLKDAETQVARLTIGKYAYIPSIFWLDSSDRMLHLVCFLGCFFSASIIFACYLPTSVFFLLCAFLYLSLKSVGDSFMQLQWDAMIIELNTDNKKEEKTLLRLFWFAEQTYNRHK</sequence>
<feature type="transmembrane region" description="Helical" evidence="1">
    <location>
        <begin position="241"/>
        <end position="273"/>
    </location>
</feature>
<keyword evidence="1" id="KW-0472">Membrane</keyword>
<evidence type="ECO:0000313" key="2">
    <source>
        <dbReference type="EMBL" id="ETO27495.1"/>
    </source>
</evidence>
<dbReference type="PANTHER" id="PTHR14463">
    <property type="entry name" value="LIPASE MATURATION FACTOR"/>
    <property type="match status" value="1"/>
</dbReference>
<dbReference type="AlphaFoldDB" id="X6NML2"/>
<gene>
    <name evidence="2" type="ORF">RFI_09637</name>
</gene>
<name>X6NML2_RETFI</name>
<proteinExistence type="predicted"/>
<keyword evidence="3" id="KW-1185">Reference proteome</keyword>